<dbReference type="SUPFAM" id="SSF56801">
    <property type="entry name" value="Acetyl-CoA synthetase-like"/>
    <property type="match status" value="1"/>
</dbReference>
<reference evidence="5 6" key="1">
    <citation type="journal article" date="2016" name="Antonie Van Leeuwenhoek">
        <title>Bacillus depressus sp. nov., isolated from soil of a sunflower field.</title>
        <authorList>
            <person name="Wei X."/>
            <person name="Xin D."/>
            <person name="Xin Y."/>
            <person name="Zhang H."/>
            <person name="Wang T."/>
            <person name="Zhang J."/>
        </authorList>
    </citation>
    <scope>NUCLEOTIDE SEQUENCE [LARGE SCALE GENOMIC DNA]</scope>
    <source>
        <strain evidence="5 6">BZ1</strain>
    </source>
</reference>
<name>A0A6L3V5H5_9BACI</name>
<feature type="domain" description="AMP-binding enzyme C-terminal" evidence="4">
    <location>
        <begin position="93"/>
        <end position="167"/>
    </location>
</feature>
<comment type="caution">
    <text evidence="5">The sequence shown here is derived from an EMBL/GenBank/DDBJ whole genome shotgun (WGS) entry which is preliminary data.</text>
</comment>
<dbReference type="AlphaFoldDB" id="A0A6L3V5H5"/>
<evidence type="ECO:0000313" key="5">
    <source>
        <dbReference type="EMBL" id="KAB2329723.1"/>
    </source>
</evidence>
<dbReference type="Pfam" id="PF00501">
    <property type="entry name" value="AMP-binding"/>
    <property type="match status" value="1"/>
</dbReference>
<proteinExistence type="inferred from homology"/>
<dbReference type="InterPro" id="IPR000873">
    <property type="entry name" value="AMP-dep_synth/lig_dom"/>
</dbReference>
<protein>
    <submittedName>
        <fullName evidence="5">Long-chain fatty acid--CoA ligase</fullName>
    </submittedName>
</protein>
<dbReference type="InterPro" id="IPR025110">
    <property type="entry name" value="AMP-bd_C"/>
</dbReference>
<evidence type="ECO:0000259" key="4">
    <source>
        <dbReference type="Pfam" id="PF13193"/>
    </source>
</evidence>
<dbReference type="InterPro" id="IPR050237">
    <property type="entry name" value="ATP-dep_AMP-bd_enzyme"/>
</dbReference>
<evidence type="ECO:0000313" key="6">
    <source>
        <dbReference type="Proteomes" id="UP000481030"/>
    </source>
</evidence>
<keyword evidence="2 5" id="KW-0436">Ligase</keyword>
<dbReference type="Gene3D" id="2.30.38.10">
    <property type="entry name" value="Luciferase, Domain 3"/>
    <property type="match status" value="1"/>
</dbReference>
<dbReference type="FunFam" id="3.30.300.30:FF:000008">
    <property type="entry name" value="2,3-dihydroxybenzoate-AMP ligase"/>
    <property type="match status" value="1"/>
</dbReference>
<sequence>MGLPIPNTDCKIVDIDDGITEMDIHEPGELIVKGPQVMQGYWNREEDTAHTLKNGWLYTGDIAYMDKEGYCFIVSRKKDVIIAGGYNIYPRDVEEMIYAHPDVQEVVVAGIPHEYRGETVKAYIVLKEGAQIAEEEIVSFCSKRLAKYKIPTAVEFRKALPKTTVGKILRRKLIEEESKGGTLHSQSSNKRLSL</sequence>
<dbReference type="Pfam" id="PF13193">
    <property type="entry name" value="AMP-binding_C"/>
    <property type="match status" value="1"/>
</dbReference>
<evidence type="ECO:0000256" key="1">
    <source>
        <dbReference type="ARBA" id="ARBA00006432"/>
    </source>
</evidence>
<comment type="similarity">
    <text evidence="1">Belongs to the ATP-dependent AMP-binding enzyme family.</text>
</comment>
<dbReference type="EMBL" id="WBOS01000017">
    <property type="protein sequence ID" value="KAB2329723.1"/>
    <property type="molecule type" value="Genomic_DNA"/>
</dbReference>
<evidence type="ECO:0000259" key="3">
    <source>
        <dbReference type="Pfam" id="PF00501"/>
    </source>
</evidence>
<dbReference type="InterPro" id="IPR045851">
    <property type="entry name" value="AMP-bd_C_sf"/>
</dbReference>
<keyword evidence="6" id="KW-1185">Reference proteome</keyword>
<dbReference type="Gene3D" id="3.30.300.30">
    <property type="match status" value="1"/>
</dbReference>
<accession>A0A6L3V5H5</accession>
<dbReference type="PANTHER" id="PTHR43767:SF1">
    <property type="entry name" value="NONRIBOSOMAL PEPTIDE SYNTHASE PES1 (EUROFUNG)-RELATED"/>
    <property type="match status" value="1"/>
</dbReference>
<dbReference type="PANTHER" id="PTHR43767">
    <property type="entry name" value="LONG-CHAIN-FATTY-ACID--COA LIGASE"/>
    <property type="match status" value="1"/>
</dbReference>
<evidence type="ECO:0000256" key="2">
    <source>
        <dbReference type="ARBA" id="ARBA00022598"/>
    </source>
</evidence>
<feature type="domain" description="AMP-dependent synthetase/ligase" evidence="3">
    <location>
        <begin position="2"/>
        <end position="42"/>
    </location>
</feature>
<organism evidence="5 6">
    <name type="scientific">Cytobacillus depressus</name>
    <dbReference type="NCBI Taxonomy" id="1602942"/>
    <lineage>
        <taxon>Bacteria</taxon>
        <taxon>Bacillati</taxon>
        <taxon>Bacillota</taxon>
        <taxon>Bacilli</taxon>
        <taxon>Bacillales</taxon>
        <taxon>Bacillaceae</taxon>
        <taxon>Cytobacillus</taxon>
    </lineage>
</organism>
<dbReference type="GO" id="GO:0016878">
    <property type="term" value="F:acid-thiol ligase activity"/>
    <property type="evidence" value="ECO:0007669"/>
    <property type="project" value="UniProtKB-ARBA"/>
</dbReference>
<gene>
    <name evidence="5" type="ORF">F7731_21485</name>
</gene>
<dbReference type="Proteomes" id="UP000481030">
    <property type="component" value="Unassembled WGS sequence"/>
</dbReference>
<dbReference type="OrthoDB" id="2967997at2"/>